<evidence type="ECO:0000256" key="4">
    <source>
        <dbReference type="ARBA" id="ARBA00022942"/>
    </source>
</evidence>
<keyword evidence="4" id="KW-0647">Proteasome</keyword>
<keyword evidence="3" id="KW-0677">Repeat</keyword>
<dbReference type="Gene3D" id="6.10.300.40">
    <property type="match status" value="1"/>
</dbReference>
<dbReference type="VEuPathDB" id="VectorBase:AMAM005902"/>
<organism evidence="8 9">
    <name type="scientific">Anopheles maculatus</name>
    <dbReference type="NCBI Taxonomy" id="74869"/>
    <lineage>
        <taxon>Eukaryota</taxon>
        <taxon>Metazoa</taxon>
        <taxon>Ecdysozoa</taxon>
        <taxon>Arthropoda</taxon>
        <taxon>Hexapoda</taxon>
        <taxon>Insecta</taxon>
        <taxon>Pterygota</taxon>
        <taxon>Neoptera</taxon>
        <taxon>Endopterygota</taxon>
        <taxon>Diptera</taxon>
        <taxon>Nematocera</taxon>
        <taxon>Culicoidea</taxon>
        <taxon>Culicidae</taxon>
        <taxon>Anophelinae</taxon>
        <taxon>Anopheles</taxon>
        <taxon>Anopheles maculatus group</taxon>
    </lineage>
</organism>
<dbReference type="FunFam" id="3.40.50.410:FF:000005">
    <property type="entry name" value="26S proteasome non-ATPase regulatory subunit 4"/>
    <property type="match status" value="1"/>
</dbReference>
<feature type="compositionally biased region" description="Basic and acidic residues" evidence="6">
    <location>
        <begin position="228"/>
        <end position="238"/>
    </location>
</feature>
<reference evidence="9" key="1">
    <citation type="submission" date="2013-09" db="EMBL/GenBank/DDBJ databases">
        <title>The Genome Sequence of Anopheles maculatus species B.</title>
        <authorList>
            <consortium name="The Broad Institute Genomics Platform"/>
            <person name="Neafsey D.E."/>
            <person name="Besansky N."/>
            <person name="Howell P."/>
            <person name="Walton C."/>
            <person name="Young S.K."/>
            <person name="Zeng Q."/>
            <person name="Gargeya S."/>
            <person name="Fitzgerald M."/>
            <person name="Haas B."/>
            <person name="Abouelleil A."/>
            <person name="Allen A.W."/>
            <person name="Alvarado L."/>
            <person name="Arachchi H.M."/>
            <person name="Berlin A.M."/>
            <person name="Chapman S.B."/>
            <person name="Gainer-Dewar J."/>
            <person name="Goldberg J."/>
            <person name="Griggs A."/>
            <person name="Gujja S."/>
            <person name="Hansen M."/>
            <person name="Howarth C."/>
            <person name="Imamovic A."/>
            <person name="Ireland A."/>
            <person name="Larimer J."/>
            <person name="McCowan C."/>
            <person name="Murphy C."/>
            <person name="Pearson M."/>
            <person name="Poon T.W."/>
            <person name="Priest M."/>
            <person name="Roberts A."/>
            <person name="Saif S."/>
            <person name="Shea T."/>
            <person name="Sisk P."/>
            <person name="Sykes S."/>
            <person name="Wortman J."/>
            <person name="Nusbaum C."/>
            <person name="Birren B."/>
        </authorList>
    </citation>
    <scope>NUCLEOTIDE SEQUENCE [LARGE SCALE GENOMIC DNA]</scope>
    <source>
        <strain evidence="9">maculatus3</strain>
    </source>
</reference>
<dbReference type="InterPro" id="IPR003903">
    <property type="entry name" value="UIM_dom"/>
</dbReference>
<dbReference type="CDD" id="cd22297">
    <property type="entry name" value="PSMD4_RAZUL"/>
    <property type="match status" value="1"/>
</dbReference>
<evidence type="ECO:0000313" key="8">
    <source>
        <dbReference type="EnsemblMetazoa" id="AMAM005902-PA"/>
    </source>
</evidence>
<dbReference type="AlphaFoldDB" id="A0A182SFR7"/>
<feature type="domain" description="VWFA" evidence="7">
    <location>
        <begin position="5"/>
        <end position="188"/>
    </location>
</feature>
<protein>
    <recommendedName>
        <fullName evidence="2">26S proteasome non-ATPase regulatory subunit 4</fullName>
    </recommendedName>
    <alternativeName>
        <fullName evidence="5">26S proteasome regulatory subunit RPN10</fullName>
    </alternativeName>
</protein>
<feature type="region of interest" description="Disordered" evidence="6">
    <location>
        <begin position="325"/>
        <end position="347"/>
    </location>
</feature>
<feature type="compositionally biased region" description="Basic and acidic residues" evidence="6">
    <location>
        <begin position="401"/>
        <end position="417"/>
    </location>
</feature>
<reference evidence="8" key="2">
    <citation type="submission" date="2020-05" db="UniProtKB">
        <authorList>
            <consortium name="EnsemblMetazoa"/>
        </authorList>
    </citation>
    <scope>IDENTIFICATION</scope>
    <source>
        <strain evidence="8">maculatus3</strain>
    </source>
</reference>
<evidence type="ECO:0000256" key="5">
    <source>
        <dbReference type="ARBA" id="ARBA00044341"/>
    </source>
</evidence>
<dbReference type="SUPFAM" id="SSF53300">
    <property type="entry name" value="vWA-like"/>
    <property type="match status" value="1"/>
</dbReference>
<dbReference type="GO" id="GO:0043161">
    <property type="term" value="P:proteasome-mediated ubiquitin-dependent protein catabolic process"/>
    <property type="evidence" value="ECO:0007669"/>
    <property type="project" value="TreeGrafter"/>
</dbReference>
<comment type="similarity">
    <text evidence="1">Belongs to the proteasome subunit S5A family.</text>
</comment>
<dbReference type="SMART" id="SM00726">
    <property type="entry name" value="UIM"/>
    <property type="match status" value="3"/>
</dbReference>
<dbReference type="GO" id="GO:0008540">
    <property type="term" value="C:proteasome regulatory particle, base subcomplex"/>
    <property type="evidence" value="ECO:0007669"/>
    <property type="project" value="TreeGrafter"/>
</dbReference>
<feature type="region of interest" description="Disordered" evidence="6">
    <location>
        <begin position="228"/>
        <end position="284"/>
    </location>
</feature>
<evidence type="ECO:0000256" key="1">
    <source>
        <dbReference type="ARBA" id="ARBA00005574"/>
    </source>
</evidence>
<dbReference type="Pfam" id="PF13519">
    <property type="entry name" value="VWA_2"/>
    <property type="match status" value="1"/>
</dbReference>
<dbReference type="FunFam" id="6.10.300.40:FF:000004">
    <property type="entry name" value="26S proteasome regulatory subunit N10"/>
    <property type="match status" value="1"/>
</dbReference>
<dbReference type="PROSITE" id="PS50234">
    <property type="entry name" value="VWFA"/>
    <property type="match status" value="1"/>
</dbReference>
<dbReference type="Gene3D" id="1.10.287.3990">
    <property type="match status" value="1"/>
</dbReference>
<sequence length="417" mass="44588">MVLESTMVCFDNSDYQRNGDYFPTRLNAQKDGVNLVCLSKVRSNPENNVGLMTLANTTEVLATLTSDVGRILSKLHLVNPNGNINLMTGLRIAHLVLKHRQGKNHKMRIVVFVGSPVEHDEGELVKLAKKLKKEKVNVDIVSFGDHQKNNDTFTSFINVLNGKDGTGSHLVCVPRGSVFSEALISSPIIQGEDGSGGAGLGGAGFEFGVDPNEDPELALALRVSMEEQRLRQEEEQRRATANSAADGTAAAGGDKEASGAAAGTAAGASSSAPRAAGSEPHAEEAMLERALALSTGEIMPTDDSMPDFANMTEEEQIAFAMQMSMQDAQEPISQPAKRQKQEKDTPMEVDVEDIEIVGVSPEYLMSVLENLPGVDPQSEAVRNAVGSLNKDSSSSSSSSKQSDKPDSKDSKDDESKK</sequence>
<evidence type="ECO:0000259" key="7">
    <source>
        <dbReference type="PROSITE" id="PS50234"/>
    </source>
</evidence>
<dbReference type="InterPro" id="IPR027040">
    <property type="entry name" value="PSMD4"/>
</dbReference>
<evidence type="ECO:0000256" key="6">
    <source>
        <dbReference type="SAM" id="MobiDB-lite"/>
    </source>
</evidence>
<evidence type="ECO:0000256" key="3">
    <source>
        <dbReference type="ARBA" id="ARBA00022737"/>
    </source>
</evidence>
<dbReference type="Gene3D" id="3.40.50.410">
    <property type="entry name" value="von Willebrand factor, type A domain"/>
    <property type="match status" value="1"/>
</dbReference>
<dbReference type="GO" id="GO:0005829">
    <property type="term" value="C:cytosol"/>
    <property type="evidence" value="ECO:0007669"/>
    <property type="project" value="TreeGrafter"/>
</dbReference>
<keyword evidence="9" id="KW-1185">Reference proteome</keyword>
<dbReference type="PANTHER" id="PTHR10223:SF0">
    <property type="entry name" value="26S PROTEASOME NON-ATPASE REGULATORY SUBUNIT 4"/>
    <property type="match status" value="1"/>
</dbReference>
<proteinExistence type="inferred from homology"/>
<dbReference type="PROSITE" id="PS50330">
    <property type="entry name" value="UIM"/>
    <property type="match status" value="2"/>
</dbReference>
<dbReference type="EnsemblMetazoa" id="AMAM005902-RA">
    <property type="protein sequence ID" value="AMAM005902-PA"/>
    <property type="gene ID" value="AMAM005902"/>
</dbReference>
<accession>A0A182SFR7</accession>
<dbReference type="Pfam" id="PF02809">
    <property type="entry name" value="UIM"/>
    <property type="match status" value="3"/>
</dbReference>
<dbReference type="InterPro" id="IPR049590">
    <property type="entry name" value="PSMD4_RAZUL-like"/>
</dbReference>
<dbReference type="GO" id="GO:0005634">
    <property type="term" value="C:nucleus"/>
    <property type="evidence" value="ECO:0007669"/>
    <property type="project" value="TreeGrafter"/>
</dbReference>
<evidence type="ECO:0000313" key="9">
    <source>
        <dbReference type="Proteomes" id="UP000075901"/>
    </source>
</evidence>
<feature type="compositionally biased region" description="Low complexity" evidence="6">
    <location>
        <begin position="239"/>
        <end position="278"/>
    </location>
</feature>
<dbReference type="InterPro" id="IPR002035">
    <property type="entry name" value="VWF_A"/>
</dbReference>
<dbReference type="Proteomes" id="UP000075901">
    <property type="component" value="Unassembled WGS sequence"/>
</dbReference>
<name>A0A182SFR7_9DIPT</name>
<feature type="region of interest" description="Disordered" evidence="6">
    <location>
        <begin position="378"/>
        <end position="417"/>
    </location>
</feature>
<dbReference type="PANTHER" id="PTHR10223">
    <property type="entry name" value="26S PROTEASOME NON-ATPASE REGULATORY SUBUNIT 4"/>
    <property type="match status" value="1"/>
</dbReference>
<dbReference type="FunFam" id="1.10.287.3990:FF:000004">
    <property type="entry name" value="26S proteasome regulatory subunit N10"/>
    <property type="match status" value="1"/>
</dbReference>
<feature type="compositionally biased region" description="Low complexity" evidence="6">
    <location>
        <begin position="390"/>
        <end position="400"/>
    </location>
</feature>
<dbReference type="GO" id="GO:0031593">
    <property type="term" value="F:polyubiquitin modification-dependent protein binding"/>
    <property type="evidence" value="ECO:0007669"/>
    <property type="project" value="TreeGrafter"/>
</dbReference>
<dbReference type="InterPro" id="IPR036465">
    <property type="entry name" value="vWFA_dom_sf"/>
</dbReference>
<evidence type="ECO:0000256" key="2">
    <source>
        <dbReference type="ARBA" id="ARBA00014934"/>
    </source>
</evidence>